<proteinExistence type="predicted"/>
<gene>
    <name evidence="1" type="ORF">OYC64_001292</name>
</gene>
<evidence type="ECO:0000313" key="1">
    <source>
        <dbReference type="EMBL" id="KAL3050986.1"/>
    </source>
</evidence>
<dbReference type="EMBL" id="JBIYXZ010002080">
    <property type="protein sequence ID" value="KAL3050986.1"/>
    <property type="molecule type" value="Genomic_DNA"/>
</dbReference>
<sequence>MFKGSAESKTCITSENLSSIKIRKEK</sequence>
<organism evidence="1 2">
    <name type="scientific">Pagothenia borchgrevinki</name>
    <name type="common">Bald rockcod</name>
    <name type="synonym">Trematomus borchgrevinki</name>
    <dbReference type="NCBI Taxonomy" id="8213"/>
    <lineage>
        <taxon>Eukaryota</taxon>
        <taxon>Metazoa</taxon>
        <taxon>Chordata</taxon>
        <taxon>Craniata</taxon>
        <taxon>Vertebrata</taxon>
        <taxon>Euteleostomi</taxon>
        <taxon>Actinopterygii</taxon>
        <taxon>Neopterygii</taxon>
        <taxon>Teleostei</taxon>
        <taxon>Neoteleostei</taxon>
        <taxon>Acanthomorphata</taxon>
        <taxon>Eupercaria</taxon>
        <taxon>Perciformes</taxon>
        <taxon>Notothenioidei</taxon>
        <taxon>Nototheniidae</taxon>
        <taxon>Pagothenia</taxon>
    </lineage>
</organism>
<reference evidence="1 2" key="1">
    <citation type="journal article" date="2022" name="G3 (Bethesda)">
        <title>Evaluating Illumina-, Nanopore-, and PacBio-based genome assembly strategies with the bald notothen, Trematomus borchgrevinki.</title>
        <authorList>
            <person name="Rayamajhi N."/>
            <person name="Cheng C.C."/>
            <person name="Catchen J.M."/>
        </authorList>
    </citation>
    <scope>NUCLEOTIDE SEQUENCE [LARGE SCALE GENOMIC DNA]</scope>
    <source>
        <strain evidence="1">AGRC-2024</strain>
    </source>
</reference>
<dbReference type="AlphaFoldDB" id="A0ABD2GB03"/>
<accession>A0ABD2GB03</accession>
<protein>
    <submittedName>
        <fullName evidence="1">Uncharacterized protein</fullName>
    </submittedName>
</protein>
<dbReference type="Proteomes" id="UP001619887">
    <property type="component" value="Unassembled WGS sequence"/>
</dbReference>
<keyword evidence="2" id="KW-1185">Reference proteome</keyword>
<reference evidence="1 2" key="2">
    <citation type="journal article" date="2024" name="G3 (Bethesda)">
        <title>The genome of the cryopelagic Antarctic bald notothen, Trematomus borchgrevinki.</title>
        <authorList>
            <person name="Rayamajhi N."/>
            <person name="Rivera-Colon A.G."/>
            <person name="Minhas B.F."/>
            <person name="Cheng C.C."/>
            <person name="Catchen J.M."/>
        </authorList>
    </citation>
    <scope>NUCLEOTIDE SEQUENCE [LARGE SCALE GENOMIC DNA]</scope>
    <source>
        <strain evidence="1">AGRC-2024</strain>
    </source>
</reference>
<comment type="caution">
    <text evidence="1">The sequence shown here is derived from an EMBL/GenBank/DDBJ whole genome shotgun (WGS) entry which is preliminary data.</text>
</comment>
<evidence type="ECO:0000313" key="2">
    <source>
        <dbReference type="Proteomes" id="UP001619887"/>
    </source>
</evidence>
<name>A0ABD2GB03_PAGBO</name>